<organism evidence="8 9">
    <name type="scientific">Zhenpiania hominis</name>
    <dbReference type="NCBI Taxonomy" id="2763644"/>
    <lineage>
        <taxon>Bacteria</taxon>
        <taxon>Bacillati</taxon>
        <taxon>Bacillota</taxon>
        <taxon>Clostridia</taxon>
        <taxon>Peptostreptococcales</taxon>
        <taxon>Anaerovoracaceae</taxon>
        <taxon>Zhenpiania</taxon>
    </lineage>
</organism>
<sequence length="550" mass="57652">MKCKSFNRALAVLLSLMLIVCFFPTTVFAANSTGIKVNGVDIVNAPNYTVECGDGTAVYDPSDNVLTLENATITRTDTTIPISFYGGDLTILLKGSNTITTPDGGIVGYRGNVIFKSEGNGSLTINSSGLFGVYCDDNAETSGHITVDGATLNINTTSDDAQGLHALRSVTIKNNANVTLTGAGTNYFCIYAEEDLSIADSTLNATLNSADGGNTVVSYGNISIERSTVNVTTRANNIALAAINGLSISDNSQVTVKSNGNASAVYTPQNLTVSDSILKAESSQIAIRNGGAMHIVNSTVEATCKGNPVTDSLHSEDTISIEGNSDVLVKGKISAVNGVSIVPSSETFIDVKVGMKENGEEGTSLFEGSPYKEPTTLSGLSAYTYVHILKHTHTYDQDDVSDAYKASAATCTAPAEYYYSCVCGKAGTSTFTSGTATGHTAGTAWESDENVHWNECVNCGDKMNEAAHTFEWVTDKEATATEAGSKHEECTVCGYVGTTETIAATGTTDDTDVPQTGDNSNLALWIAVMFAAGAALTGTAVYSRKRKYSK</sequence>
<dbReference type="RefSeq" id="WP_187302941.1">
    <property type="nucleotide sequence ID" value="NZ_JACRYT010000007.1"/>
</dbReference>
<comment type="caution">
    <text evidence="8">The sequence shown here is derived from an EMBL/GenBank/DDBJ whole genome shotgun (WGS) entry which is preliminary data.</text>
</comment>
<accession>A0A923NJW2</accession>
<evidence type="ECO:0000256" key="4">
    <source>
        <dbReference type="ARBA" id="ARBA00023088"/>
    </source>
</evidence>
<gene>
    <name evidence="8" type="ORF">H9L42_08355</name>
</gene>
<evidence type="ECO:0000259" key="7">
    <source>
        <dbReference type="PROSITE" id="PS50847"/>
    </source>
</evidence>
<dbReference type="Proteomes" id="UP000602647">
    <property type="component" value="Unassembled WGS sequence"/>
</dbReference>
<name>A0A923NJW2_9FIRM</name>
<dbReference type="InterPro" id="IPR012332">
    <property type="entry name" value="Autotransporter_pectin_lyase_C"/>
</dbReference>
<feature type="domain" description="Gram-positive cocci surface proteins LPxTG" evidence="7">
    <location>
        <begin position="513"/>
        <end position="550"/>
    </location>
</feature>
<evidence type="ECO:0000256" key="1">
    <source>
        <dbReference type="ARBA" id="ARBA00022512"/>
    </source>
</evidence>
<keyword evidence="5" id="KW-0812">Transmembrane</keyword>
<dbReference type="PROSITE" id="PS50847">
    <property type="entry name" value="GRAM_POS_ANCHORING"/>
    <property type="match status" value="1"/>
</dbReference>
<keyword evidence="5" id="KW-0472">Membrane</keyword>
<dbReference type="AlphaFoldDB" id="A0A923NJW2"/>
<keyword evidence="4" id="KW-0572">Peptidoglycan-anchor</keyword>
<evidence type="ECO:0000256" key="3">
    <source>
        <dbReference type="ARBA" id="ARBA00022729"/>
    </source>
</evidence>
<evidence type="ECO:0000256" key="5">
    <source>
        <dbReference type="SAM" id="Phobius"/>
    </source>
</evidence>
<keyword evidence="1" id="KW-0134">Cell wall</keyword>
<keyword evidence="5" id="KW-1133">Transmembrane helix</keyword>
<reference evidence="8" key="1">
    <citation type="submission" date="2020-08" db="EMBL/GenBank/DDBJ databases">
        <title>Genome public.</title>
        <authorList>
            <person name="Liu C."/>
            <person name="Sun Q."/>
        </authorList>
    </citation>
    <scope>NUCLEOTIDE SEQUENCE</scope>
    <source>
        <strain evidence="8">BX12</strain>
    </source>
</reference>
<feature type="transmembrane region" description="Helical" evidence="5">
    <location>
        <begin position="522"/>
        <end position="542"/>
    </location>
</feature>
<feature type="chain" id="PRO_5037114553" description="Gram-positive cocci surface proteins LPxTG domain-containing protein" evidence="6">
    <location>
        <begin position="30"/>
        <end position="550"/>
    </location>
</feature>
<proteinExistence type="predicted"/>
<evidence type="ECO:0000313" key="8">
    <source>
        <dbReference type="EMBL" id="MBC6679839.1"/>
    </source>
</evidence>
<keyword evidence="2" id="KW-0964">Secreted</keyword>
<evidence type="ECO:0000256" key="6">
    <source>
        <dbReference type="SAM" id="SignalP"/>
    </source>
</evidence>
<evidence type="ECO:0000256" key="2">
    <source>
        <dbReference type="ARBA" id="ARBA00022525"/>
    </source>
</evidence>
<dbReference type="Gene3D" id="2.160.20.20">
    <property type="match status" value="1"/>
</dbReference>
<protein>
    <recommendedName>
        <fullName evidence="7">Gram-positive cocci surface proteins LPxTG domain-containing protein</fullName>
    </recommendedName>
</protein>
<dbReference type="EMBL" id="JACRYT010000007">
    <property type="protein sequence ID" value="MBC6679839.1"/>
    <property type="molecule type" value="Genomic_DNA"/>
</dbReference>
<feature type="signal peptide" evidence="6">
    <location>
        <begin position="1"/>
        <end position="29"/>
    </location>
</feature>
<dbReference type="InterPro" id="IPR019931">
    <property type="entry name" value="LPXTG_anchor"/>
</dbReference>
<keyword evidence="3 6" id="KW-0732">Signal</keyword>
<evidence type="ECO:0000313" key="9">
    <source>
        <dbReference type="Proteomes" id="UP000602647"/>
    </source>
</evidence>
<keyword evidence="9" id="KW-1185">Reference proteome</keyword>